<dbReference type="Pfam" id="PF13180">
    <property type="entry name" value="PDZ_2"/>
    <property type="match status" value="1"/>
</dbReference>
<dbReference type="GO" id="GO:0004252">
    <property type="term" value="F:serine-type endopeptidase activity"/>
    <property type="evidence" value="ECO:0007669"/>
    <property type="project" value="InterPro"/>
</dbReference>
<reference evidence="7 8" key="1">
    <citation type="submission" date="2019-07" db="EMBL/GenBank/DDBJ databases">
        <title>Complete genome of Crassaminicella thermophila SY095.</title>
        <authorList>
            <person name="Li X."/>
        </authorList>
    </citation>
    <scope>NUCLEOTIDE SEQUENCE [LARGE SCALE GENOMIC DNA]</scope>
    <source>
        <strain evidence="7 8">SY095</strain>
    </source>
</reference>
<evidence type="ECO:0000256" key="3">
    <source>
        <dbReference type="ARBA" id="ARBA00022801"/>
    </source>
</evidence>
<dbReference type="Proteomes" id="UP000324646">
    <property type="component" value="Chromosome"/>
</dbReference>
<evidence type="ECO:0000259" key="6">
    <source>
        <dbReference type="PROSITE" id="PS50106"/>
    </source>
</evidence>
<keyword evidence="8" id="KW-1185">Reference proteome</keyword>
<feature type="domain" description="PDZ" evidence="6">
    <location>
        <begin position="305"/>
        <end position="382"/>
    </location>
</feature>
<keyword evidence="3" id="KW-0378">Hydrolase</keyword>
<accession>A0A5C0SIQ2</accession>
<evidence type="ECO:0000256" key="5">
    <source>
        <dbReference type="SAM" id="Phobius"/>
    </source>
</evidence>
<dbReference type="InterPro" id="IPR001940">
    <property type="entry name" value="Peptidase_S1C"/>
</dbReference>
<proteinExistence type="inferred from homology"/>
<evidence type="ECO:0000256" key="1">
    <source>
        <dbReference type="ARBA" id="ARBA00010541"/>
    </source>
</evidence>
<dbReference type="InterPro" id="IPR036034">
    <property type="entry name" value="PDZ_sf"/>
</dbReference>
<dbReference type="FunFam" id="2.40.10.10:FF:000001">
    <property type="entry name" value="Periplasmic serine protease DegS"/>
    <property type="match status" value="1"/>
</dbReference>
<dbReference type="GO" id="GO:0006508">
    <property type="term" value="P:proteolysis"/>
    <property type="evidence" value="ECO:0007669"/>
    <property type="project" value="UniProtKB-KW"/>
</dbReference>
<dbReference type="PANTHER" id="PTHR43343">
    <property type="entry name" value="PEPTIDASE S12"/>
    <property type="match status" value="1"/>
</dbReference>
<dbReference type="OrthoDB" id="9758917at2"/>
<dbReference type="PROSITE" id="PS50106">
    <property type="entry name" value="PDZ"/>
    <property type="match status" value="1"/>
</dbReference>
<evidence type="ECO:0000313" key="7">
    <source>
        <dbReference type="EMBL" id="QEK13314.1"/>
    </source>
</evidence>
<dbReference type="RefSeq" id="WP_148810486.1">
    <property type="nucleotide sequence ID" value="NZ_CP042243.1"/>
</dbReference>
<protein>
    <submittedName>
        <fullName evidence="7">Trypsin-like serine protease</fullName>
    </submittedName>
</protein>
<sequence length="397" mass="43288">MDYENKEPRQEIIDVPTFYYVEEKKKPKKKKSIILMVVILVSALIGGVISSYVMPVYVFGKLIPYPKNYFGPDVKQIINVEPQNTEFLISAVAKKAIPSVVGITTKSIERDFFFGTRTTKGLGTGVVVDERGYILTNAHVVNNGNVEEVNVLFDDGKKKAAKILWSDPALDLAVIKVDGVKVKPADLGDSDKLQVGEVAVAIGNPLGMEFEKTVTSGIISGLNRSVSINSHETIENLIQTDASINPGNSGGPLLNAKGEVIGINTAKIQSGEGLGFAIPINIAKPIVDQFIEKGEFRKVYMGIKGVDLAVFERYMGTDLSADKGVYVAEVSKNSPASRGGLHSADIIIGMDDKEITNMSQLVRTLYRYRPGDTVTVKIIRDGEEKSLKIKLEKIPKK</sequence>
<evidence type="ECO:0000256" key="4">
    <source>
        <dbReference type="ARBA" id="ARBA00022825"/>
    </source>
</evidence>
<dbReference type="KEGG" id="crs:FQB35_14120"/>
<feature type="transmembrane region" description="Helical" evidence="5">
    <location>
        <begin position="33"/>
        <end position="58"/>
    </location>
</feature>
<name>A0A5C0SIQ2_CRATE</name>
<evidence type="ECO:0000256" key="2">
    <source>
        <dbReference type="ARBA" id="ARBA00022670"/>
    </source>
</evidence>
<dbReference type="PRINTS" id="PR00834">
    <property type="entry name" value="PROTEASES2C"/>
</dbReference>
<keyword evidence="5" id="KW-0812">Transmembrane</keyword>
<keyword evidence="5" id="KW-1133">Transmembrane helix</keyword>
<dbReference type="PANTHER" id="PTHR43343:SF3">
    <property type="entry name" value="PROTEASE DO-LIKE 8, CHLOROPLASTIC"/>
    <property type="match status" value="1"/>
</dbReference>
<evidence type="ECO:0000313" key="8">
    <source>
        <dbReference type="Proteomes" id="UP000324646"/>
    </source>
</evidence>
<dbReference type="Gene3D" id="2.40.10.120">
    <property type="match status" value="1"/>
</dbReference>
<dbReference type="SMART" id="SM00228">
    <property type="entry name" value="PDZ"/>
    <property type="match status" value="1"/>
</dbReference>
<gene>
    <name evidence="7" type="ORF">FQB35_14120</name>
</gene>
<dbReference type="Gene3D" id="2.30.42.10">
    <property type="match status" value="1"/>
</dbReference>
<organism evidence="7 8">
    <name type="scientific">Crassaminicella thermophila</name>
    <dbReference type="NCBI Taxonomy" id="2599308"/>
    <lineage>
        <taxon>Bacteria</taxon>
        <taxon>Bacillati</taxon>
        <taxon>Bacillota</taxon>
        <taxon>Clostridia</taxon>
        <taxon>Eubacteriales</taxon>
        <taxon>Clostridiaceae</taxon>
        <taxon>Crassaminicella</taxon>
    </lineage>
</organism>
<dbReference type="Pfam" id="PF13365">
    <property type="entry name" value="Trypsin_2"/>
    <property type="match status" value="1"/>
</dbReference>
<keyword evidence="2 7" id="KW-0645">Protease</keyword>
<dbReference type="InterPro" id="IPR001478">
    <property type="entry name" value="PDZ"/>
</dbReference>
<comment type="similarity">
    <text evidence="1">Belongs to the peptidase S1C family.</text>
</comment>
<dbReference type="SUPFAM" id="SSF50156">
    <property type="entry name" value="PDZ domain-like"/>
    <property type="match status" value="1"/>
</dbReference>
<dbReference type="InterPro" id="IPR051201">
    <property type="entry name" value="Chloro_Bact_Ser_Proteases"/>
</dbReference>
<keyword evidence="4" id="KW-0720">Serine protease</keyword>
<dbReference type="InterPro" id="IPR009003">
    <property type="entry name" value="Peptidase_S1_PA"/>
</dbReference>
<dbReference type="SUPFAM" id="SSF50494">
    <property type="entry name" value="Trypsin-like serine proteases"/>
    <property type="match status" value="1"/>
</dbReference>
<keyword evidence="5" id="KW-0472">Membrane</keyword>
<dbReference type="EMBL" id="CP042243">
    <property type="protein sequence ID" value="QEK13314.1"/>
    <property type="molecule type" value="Genomic_DNA"/>
</dbReference>
<dbReference type="AlphaFoldDB" id="A0A5C0SIQ2"/>